<accession>A0AAW9Q8X1</accession>
<dbReference type="InterPro" id="IPR005226">
    <property type="entry name" value="UPF0014_fam"/>
</dbReference>
<dbReference type="PANTHER" id="PTHR30028">
    <property type="entry name" value="UPF0014 INNER MEMBRANE PROTEIN YBBM-RELATED"/>
    <property type="match status" value="1"/>
</dbReference>
<evidence type="ECO:0000313" key="8">
    <source>
        <dbReference type="Proteomes" id="UP001333818"/>
    </source>
</evidence>
<dbReference type="GO" id="GO:0005886">
    <property type="term" value="C:plasma membrane"/>
    <property type="evidence" value="ECO:0007669"/>
    <property type="project" value="TreeGrafter"/>
</dbReference>
<dbReference type="AlphaFoldDB" id="A0AAW9Q8X1"/>
<dbReference type="Proteomes" id="UP001333818">
    <property type="component" value="Unassembled WGS sequence"/>
</dbReference>
<evidence type="ECO:0000256" key="4">
    <source>
        <dbReference type="ARBA" id="ARBA00022989"/>
    </source>
</evidence>
<feature type="transmembrane region" description="Helical" evidence="6">
    <location>
        <begin position="93"/>
        <end position="116"/>
    </location>
</feature>
<evidence type="ECO:0000256" key="5">
    <source>
        <dbReference type="ARBA" id="ARBA00023136"/>
    </source>
</evidence>
<dbReference type="PANTHER" id="PTHR30028:SF0">
    <property type="entry name" value="PROTEIN ALUMINUM SENSITIVE 3"/>
    <property type="match status" value="1"/>
</dbReference>
<comment type="caution">
    <text evidence="7">The sequence shown here is derived from an EMBL/GenBank/DDBJ whole genome shotgun (WGS) entry which is preliminary data.</text>
</comment>
<feature type="transmembrane region" description="Helical" evidence="6">
    <location>
        <begin position="12"/>
        <end position="29"/>
    </location>
</feature>
<keyword evidence="5 6" id="KW-0472">Membrane</keyword>
<name>A0AAW9Q8X1_9CYAN</name>
<evidence type="ECO:0000256" key="3">
    <source>
        <dbReference type="ARBA" id="ARBA00022692"/>
    </source>
</evidence>
<feature type="transmembrane region" description="Helical" evidence="6">
    <location>
        <begin position="65"/>
        <end position="81"/>
    </location>
</feature>
<dbReference type="Pfam" id="PF03649">
    <property type="entry name" value="UPF0014"/>
    <property type="match status" value="1"/>
</dbReference>
<keyword evidence="8" id="KW-1185">Reference proteome</keyword>
<proteinExistence type="inferred from homology"/>
<reference evidence="7" key="1">
    <citation type="submission" date="2024-01" db="EMBL/GenBank/DDBJ databases">
        <title>Bank of Algae and Cyanobacteria of the Azores (BACA) strain genomes.</title>
        <authorList>
            <person name="Luz R."/>
            <person name="Cordeiro R."/>
            <person name="Fonseca A."/>
            <person name="Goncalves V."/>
        </authorList>
    </citation>
    <scope>NUCLEOTIDE SEQUENCE</scope>
    <source>
        <strain evidence="7">BACA0141</strain>
    </source>
</reference>
<feature type="transmembrane region" description="Helical" evidence="6">
    <location>
        <begin position="223"/>
        <end position="242"/>
    </location>
</feature>
<protein>
    <submittedName>
        <fullName evidence="7">Iron export ABC transporter permease subunit FetB</fullName>
    </submittedName>
</protein>
<evidence type="ECO:0000256" key="6">
    <source>
        <dbReference type="SAM" id="Phobius"/>
    </source>
</evidence>
<keyword evidence="3 6" id="KW-0812">Transmembrane</keyword>
<feature type="transmembrane region" description="Helical" evidence="6">
    <location>
        <begin position="41"/>
        <end position="59"/>
    </location>
</feature>
<evidence type="ECO:0000313" key="7">
    <source>
        <dbReference type="EMBL" id="MEE3719416.1"/>
    </source>
</evidence>
<dbReference type="EMBL" id="JAZBJZ010000132">
    <property type="protein sequence ID" value="MEE3719416.1"/>
    <property type="molecule type" value="Genomic_DNA"/>
</dbReference>
<gene>
    <name evidence="7" type="primary">fetB</name>
    <name evidence="7" type="ORF">V2H45_21980</name>
</gene>
<feature type="transmembrane region" description="Helical" evidence="6">
    <location>
        <begin position="192"/>
        <end position="211"/>
    </location>
</feature>
<feature type="transmembrane region" description="Helical" evidence="6">
    <location>
        <begin position="128"/>
        <end position="148"/>
    </location>
</feature>
<keyword evidence="4 6" id="KW-1133">Transmembrane helix</keyword>
<dbReference type="RefSeq" id="WP_330485852.1">
    <property type="nucleotide sequence ID" value="NZ_JAZBJZ010000132.1"/>
</dbReference>
<comment type="similarity">
    <text evidence="2">Belongs to the UPF0014 family.</text>
</comment>
<evidence type="ECO:0000256" key="1">
    <source>
        <dbReference type="ARBA" id="ARBA00004141"/>
    </source>
</evidence>
<organism evidence="7 8">
    <name type="scientific">Tumidithrix elongata BACA0141</name>
    <dbReference type="NCBI Taxonomy" id="2716417"/>
    <lineage>
        <taxon>Bacteria</taxon>
        <taxon>Bacillati</taxon>
        <taxon>Cyanobacteriota</taxon>
        <taxon>Cyanophyceae</taxon>
        <taxon>Pseudanabaenales</taxon>
        <taxon>Pseudanabaenaceae</taxon>
        <taxon>Tumidithrix</taxon>
        <taxon>Tumidithrix elongata</taxon>
    </lineage>
</organism>
<sequence>MLVPPVNLSLEQMALALGLMAMTISLSFWQKLGLASSLAIATLRSVVQLTIVGYLLYAVFDIKQAWAVLFILALMSTVAAKEAKDRIGKKVPYALPIVWGSVLLGTGGILAYTLSIVVRPGVWYEPQYLIPLAGMILGNSMNGAAIAAERLTKSISQQANAIETQLCLGATPQQAIATYQNEAIKAAMIPSINGMMVAGVVALPGMMTGQILSGVSPLLATRYQLVILFAIVAANLLTTLLLTKALSRQFFTAAQQLKLP</sequence>
<comment type="subcellular location">
    <subcellularLocation>
        <location evidence="1">Membrane</location>
        <topology evidence="1">Multi-pass membrane protein</topology>
    </subcellularLocation>
</comment>
<evidence type="ECO:0000256" key="2">
    <source>
        <dbReference type="ARBA" id="ARBA00005268"/>
    </source>
</evidence>